<proteinExistence type="predicted"/>
<name>A0ABR9S937_9BURK</name>
<evidence type="ECO:0000313" key="2">
    <source>
        <dbReference type="Proteomes" id="UP000806285"/>
    </source>
</evidence>
<dbReference type="Proteomes" id="UP000806285">
    <property type="component" value="Unassembled WGS sequence"/>
</dbReference>
<gene>
    <name evidence="1" type="ORF">IM787_20910</name>
</gene>
<comment type="caution">
    <text evidence="1">The sequence shown here is derived from an EMBL/GenBank/DDBJ whole genome shotgun (WGS) entry which is preliminary data.</text>
</comment>
<evidence type="ECO:0000313" key="1">
    <source>
        <dbReference type="EMBL" id="MBE7370035.1"/>
    </source>
</evidence>
<reference evidence="1 2" key="1">
    <citation type="submission" date="2020-10" db="EMBL/GenBank/DDBJ databases">
        <title>Ramlibacter sp. HM2 16S ribosomal RNA gene Genome sequencing and assembly.</title>
        <authorList>
            <person name="Kang M."/>
        </authorList>
    </citation>
    <scope>NUCLEOTIDE SEQUENCE [LARGE SCALE GENOMIC DNA]</scope>
    <source>
        <strain evidence="1 2">HM2</strain>
    </source>
</reference>
<organism evidence="1 2">
    <name type="scientific">Ramlibacter pallidus</name>
    <dbReference type="NCBI Taxonomy" id="2780087"/>
    <lineage>
        <taxon>Bacteria</taxon>
        <taxon>Pseudomonadati</taxon>
        <taxon>Pseudomonadota</taxon>
        <taxon>Betaproteobacteria</taxon>
        <taxon>Burkholderiales</taxon>
        <taxon>Comamonadaceae</taxon>
        <taxon>Ramlibacter</taxon>
    </lineage>
</organism>
<dbReference type="EMBL" id="JADDIV010000006">
    <property type="protein sequence ID" value="MBE7370035.1"/>
    <property type="molecule type" value="Genomic_DNA"/>
</dbReference>
<dbReference type="RefSeq" id="WP_193678658.1">
    <property type="nucleotide sequence ID" value="NZ_JADDIV010000006.1"/>
</dbReference>
<accession>A0ABR9S937</accession>
<sequence>MEAQTRTLDLRDGKRTTLRFDVPTWRAVETLAEGEGIRWTEWVRRLIAANPDAENMHAVIRAATVEGLLAESVFAQRADQVRSGGAVLLEGCNMLDDAALADQLAHGKVEGGPVDMLGFQLFVGTDSNEQPVIWVKNGLRDGLHLAIAIPFSREEVEAKRGAFA</sequence>
<evidence type="ECO:0008006" key="3">
    <source>
        <dbReference type="Google" id="ProtNLM"/>
    </source>
</evidence>
<keyword evidence="2" id="KW-1185">Reference proteome</keyword>
<protein>
    <recommendedName>
        <fullName evidence="3">Ribbon-helix-helix protein CopG domain-containing protein</fullName>
    </recommendedName>
</protein>